<keyword evidence="2" id="KW-1133">Transmembrane helix</keyword>
<feature type="compositionally biased region" description="Basic and acidic residues" evidence="1">
    <location>
        <begin position="52"/>
        <end position="67"/>
    </location>
</feature>
<dbReference type="Pfam" id="PF03597">
    <property type="entry name" value="FixS"/>
    <property type="match status" value="1"/>
</dbReference>
<reference evidence="3" key="1">
    <citation type="submission" date="2018-06" db="EMBL/GenBank/DDBJ databases">
        <authorList>
            <person name="Zhirakovskaya E."/>
        </authorList>
    </citation>
    <scope>NUCLEOTIDE SEQUENCE</scope>
</reference>
<name>A0A3B1BAQ5_9ZZZZ</name>
<sequence length="73" mass="8462">MDVIYTLIPGMIFLGLIMVGILIWSVKKGQYEDLDGDAHRILMDDDDPLLPENKKTENRKTDRRNWPDADDTE</sequence>
<dbReference type="NCBIfam" id="TIGR00847">
    <property type="entry name" value="ccoS"/>
    <property type="match status" value="1"/>
</dbReference>
<organism evidence="3">
    <name type="scientific">hydrothermal vent metagenome</name>
    <dbReference type="NCBI Taxonomy" id="652676"/>
    <lineage>
        <taxon>unclassified sequences</taxon>
        <taxon>metagenomes</taxon>
        <taxon>ecological metagenomes</taxon>
    </lineage>
</organism>
<proteinExistence type="predicted"/>
<dbReference type="PANTHER" id="PTHR41532:SF1">
    <property type="entry name" value="FIXS PROTEIN"/>
    <property type="match status" value="1"/>
</dbReference>
<feature type="transmembrane region" description="Helical" evidence="2">
    <location>
        <begin position="6"/>
        <end position="26"/>
    </location>
</feature>
<dbReference type="PANTHER" id="PTHR41532">
    <property type="entry name" value="FIXS PROTEIN"/>
    <property type="match status" value="1"/>
</dbReference>
<keyword evidence="2" id="KW-0472">Membrane</keyword>
<gene>
    <name evidence="3" type="ORF">MNBD_GAMMA24-2553</name>
</gene>
<evidence type="ECO:0000256" key="1">
    <source>
        <dbReference type="SAM" id="MobiDB-lite"/>
    </source>
</evidence>
<protein>
    <submittedName>
        <fullName evidence="3">Type cbb3 cytochrome oxidase biogenesis protein CcoS, involved in heme b insertion</fullName>
    </submittedName>
</protein>
<evidence type="ECO:0000256" key="2">
    <source>
        <dbReference type="SAM" id="Phobius"/>
    </source>
</evidence>
<accession>A0A3B1BAQ5</accession>
<dbReference type="AlphaFoldDB" id="A0A3B1BAQ5"/>
<dbReference type="InterPro" id="IPR004714">
    <property type="entry name" value="Cyt_oxidase_maturation_cbb3"/>
</dbReference>
<keyword evidence="2" id="KW-0812">Transmembrane</keyword>
<dbReference type="EMBL" id="UOFZ01000103">
    <property type="protein sequence ID" value="VAX13152.1"/>
    <property type="molecule type" value="Genomic_DNA"/>
</dbReference>
<evidence type="ECO:0000313" key="3">
    <source>
        <dbReference type="EMBL" id="VAX13152.1"/>
    </source>
</evidence>
<feature type="region of interest" description="Disordered" evidence="1">
    <location>
        <begin position="44"/>
        <end position="73"/>
    </location>
</feature>